<dbReference type="KEGG" id="ras:RAS_07420"/>
<dbReference type="Proteomes" id="UP000321183">
    <property type="component" value="Chromosome"/>
</dbReference>
<evidence type="ECO:0000313" key="1">
    <source>
        <dbReference type="EMBL" id="BBJ31633.1"/>
    </source>
</evidence>
<dbReference type="AlphaFoldDB" id="A0A510G7F2"/>
<evidence type="ECO:0000313" key="2">
    <source>
        <dbReference type="Proteomes" id="UP000321183"/>
    </source>
</evidence>
<keyword evidence="2" id="KW-1185">Reference proteome</keyword>
<gene>
    <name evidence="1" type="ORF">RAS_07420</name>
</gene>
<organism evidence="1 2">
    <name type="scientific">Rickettsia asiatica</name>
    <dbReference type="NCBI Taxonomy" id="238800"/>
    <lineage>
        <taxon>Bacteria</taxon>
        <taxon>Pseudomonadati</taxon>
        <taxon>Pseudomonadota</taxon>
        <taxon>Alphaproteobacteria</taxon>
        <taxon>Rickettsiales</taxon>
        <taxon>Rickettsiaceae</taxon>
        <taxon>Rickettsieae</taxon>
        <taxon>Rickettsia</taxon>
        <taxon>spotted fever group</taxon>
    </lineage>
</organism>
<protein>
    <submittedName>
        <fullName evidence="1">Uncharacterized protein</fullName>
    </submittedName>
</protein>
<dbReference type="RefSeq" id="WP_010423284.1">
    <property type="nucleotide sequence ID" value="NZ_AP019563.1"/>
</dbReference>
<dbReference type="EMBL" id="AP019563">
    <property type="protein sequence ID" value="BBJ31633.1"/>
    <property type="molecule type" value="Genomic_DNA"/>
</dbReference>
<sequence length="77" mass="9078">MHNNTDYTKDNLIKQCKDGQKLKQLIKQAREVKELIYQTEEVKDGNQIVSKIILDYIKNQENDDLKAKLINVCQEQE</sequence>
<reference evidence="1 2" key="1">
    <citation type="submission" date="2019-04" db="EMBL/GenBank/DDBJ databases">
        <title>Draft genome sequence of Rickettsia asiatica Maytaro1284.</title>
        <authorList>
            <person name="Thu M."/>
            <person name="Qiu Y."/>
            <person name="Nakao R."/>
        </authorList>
    </citation>
    <scope>NUCLEOTIDE SEQUENCE [LARGE SCALE GENOMIC DNA]</scope>
    <source>
        <strain evidence="1 2">Maytaro1284</strain>
    </source>
</reference>
<name>A0A510G7F2_9RICK</name>
<proteinExistence type="predicted"/>
<accession>A0A510G7F2</accession>